<evidence type="ECO:0000259" key="16">
    <source>
        <dbReference type="SMART" id="SM00481"/>
    </source>
</evidence>
<dbReference type="GO" id="GO:0008408">
    <property type="term" value="F:3'-5' exonuclease activity"/>
    <property type="evidence" value="ECO:0007669"/>
    <property type="project" value="UniProtKB-UniRule"/>
</dbReference>
<organism evidence="17 18">
    <name type="scientific">Lactococcus lactis subsp. lactis</name>
    <name type="common">Streptococcus lactis</name>
    <dbReference type="NCBI Taxonomy" id="1360"/>
    <lineage>
        <taxon>Bacteria</taxon>
        <taxon>Bacillati</taxon>
        <taxon>Bacillota</taxon>
        <taxon>Bacilli</taxon>
        <taxon>Lactobacillales</taxon>
        <taxon>Streptococcaceae</taxon>
        <taxon>Lactococcus</taxon>
    </lineage>
</organism>
<keyword evidence="9 13" id="KW-0269">Exonuclease</keyword>
<evidence type="ECO:0000313" key="17">
    <source>
        <dbReference type="EMBL" id="AWN66827.1"/>
    </source>
</evidence>
<keyword evidence="3 13" id="KW-0963">Cytoplasm</keyword>
<evidence type="ECO:0000256" key="2">
    <source>
        <dbReference type="ARBA" id="ARBA00012417"/>
    </source>
</evidence>
<evidence type="ECO:0000256" key="13">
    <source>
        <dbReference type="HAMAP-Rule" id="MF_00356"/>
    </source>
</evidence>
<dbReference type="PANTHER" id="PTHR32294">
    <property type="entry name" value="DNA POLYMERASE III SUBUNIT ALPHA"/>
    <property type="match status" value="1"/>
</dbReference>
<dbReference type="GO" id="GO:0003887">
    <property type="term" value="F:DNA-directed DNA polymerase activity"/>
    <property type="evidence" value="ECO:0007669"/>
    <property type="project" value="UniProtKB-UniRule"/>
</dbReference>
<dbReference type="Gene3D" id="6.10.140.1510">
    <property type="match status" value="1"/>
</dbReference>
<dbReference type="InterPro" id="IPR013520">
    <property type="entry name" value="Ribonucl_H"/>
</dbReference>
<proteinExistence type="inferred from homology"/>
<comment type="function">
    <text evidence="1 13">Required for replicative DNA synthesis. This DNA polymerase also exhibits 3' to 5' exonuclease activity.</text>
</comment>
<evidence type="ECO:0000256" key="10">
    <source>
        <dbReference type="ARBA" id="ARBA00022932"/>
    </source>
</evidence>
<dbReference type="Pfam" id="PF14480">
    <property type="entry name" value="DNA_pol3_a_NI"/>
    <property type="match status" value="1"/>
</dbReference>
<dbReference type="NCBIfam" id="TIGR01405">
    <property type="entry name" value="polC_Gram_pos"/>
    <property type="match status" value="1"/>
</dbReference>
<dbReference type="GO" id="GO:0005737">
    <property type="term" value="C:cytoplasm"/>
    <property type="evidence" value="ECO:0007669"/>
    <property type="project" value="UniProtKB-SubCell"/>
</dbReference>
<protein>
    <recommendedName>
        <fullName evidence="12 13">DNA polymerase III PolC-type</fullName>
        <shortName evidence="13">PolIII</shortName>
        <ecNumber evidence="2 13">2.7.7.7</ecNumber>
    </recommendedName>
</protein>
<dbReference type="PANTHER" id="PTHR32294:SF5">
    <property type="entry name" value="DNA POLYMERASE III POLC-TYPE"/>
    <property type="match status" value="1"/>
</dbReference>
<dbReference type="InterPro" id="IPR006308">
    <property type="entry name" value="Pol_III_a_PolC-type_gram_pos"/>
</dbReference>
<keyword evidence="7 13" id="KW-0540">Nuclease</keyword>
<evidence type="ECO:0000256" key="5">
    <source>
        <dbReference type="ARBA" id="ARBA00022695"/>
    </source>
</evidence>
<dbReference type="Pfam" id="PF00929">
    <property type="entry name" value="RNase_T"/>
    <property type="match status" value="1"/>
</dbReference>
<dbReference type="InterPro" id="IPR012337">
    <property type="entry name" value="RNaseH-like_sf"/>
</dbReference>
<evidence type="ECO:0000256" key="7">
    <source>
        <dbReference type="ARBA" id="ARBA00022722"/>
    </source>
</evidence>
<dbReference type="EMBL" id="CP028160">
    <property type="protein sequence ID" value="AWN66827.1"/>
    <property type="molecule type" value="Genomic_DNA"/>
</dbReference>
<keyword evidence="8 13" id="KW-0378">Hydrolase</keyword>
<dbReference type="InterPro" id="IPR004013">
    <property type="entry name" value="PHP_dom"/>
</dbReference>
<dbReference type="Pfam" id="PF02811">
    <property type="entry name" value="PHP"/>
    <property type="match status" value="1"/>
</dbReference>
<dbReference type="InterPro" id="IPR012340">
    <property type="entry name" value="NA-bd_OB-fold"/>
</dbReference>
<feature type="domain" description="Polymerase/histidinol phosphatase N-terminal" evidence="16">
    <location>
        <begin position="531"/>
        <end position="598"/>
    </location>
</feature>
<dbReference type="CDD" id="cd07435">
    <property type="entry name" value="PHP_PolIIIA_POLC"/>
    <property type="match status" value="1"/>
</dbReference>
<dbReference type="Pfam" id="PF11490">
    <property type="entry name" value="DNA_pol3_a_NII"/>
    <property type="match status" value="1"/>
</dbReference>
<dbReference type="GO" id="GO:0003677">
    <property type="term" value="F:DNA binding"/>
    <property type="evidence" value="ECO:0007669"/>
    <property type="project" value="UniProtKB-UniRule"/>
</dbReference>
<sequence>MRNEILFAKDRKNKIKGQKNMENLFEKLMEQIKMPPNLRRSSQFEHADIENVEVHTASKLWHFQLIFDEILPIDTYKLLTELTETAFSTIARTEISVSSRNQNIDEQNLNDYYQYALTLPELCDSAFSSIFKKYHLEKEEEEKIHLMVEDNPQMDFFVEKYFPILEEKFKSFGFGELRITPLVDQELTEMQAAAHAEKVAARLAAQTAEQAQISEIKKQRSEERESKNTREAKPEFVETALSDGIFFGRKISGQSPITSMSFIAGEGFGVIFEGLVFEAAHREFTGKESGKVNHILELKMADETSTFMISKWGRKDEEIAQFDQIVSTVKAMNEKIIADRTDGEDNFTDSLSDALWLRVQGNIEHDKYKDDLVMTANAVVEIKPKPTIDRVALQIKAVKSDKIQLGREIKNNEPVTPMRSVSEFSTNGPVVFEGYVFKGELREIKSRKTGNISYLLEFEMTDYTSSFYVQKWLRGEEEIQLAKQIKAGLWCRVRGNVQRDNFKNDLVLQLTDLIEIPTQNVREDKSDEKRVEFHAHTNMSQMDAIPSASSLVAQAAKWGHKAIAITDHGGLQSFPEAHSAGKKNGVKIIYGVEANLVEDKIPIVYNETDVDMYESTYVVFDVETTGLSAVHNDLIQIAATKMHKGNPIDEFDEFINPGYRLSEFTTELTGITDDHVKNAKPLYEVLTKFQKFCEGTILVAHNATFDVGFMNMNYSRNGLPIITQPVVDTLEFARNLYPEMKRFGLGQLTKKFQIGLEHHHMANFDAEATGRLLFVFLEELRTRNTGWTSLLELNDKLVSEDSYKKVRPKHVTLYAKTQEGLKNLFKIVSFGNVKYYAGLPRVPRSVLEANREGLLVGSACEIGEVFDAAINKTFEETLEIAKFYDFIEVFPPALYRSLVVGGSFKSEKELEQTLKDLIKIGKTLGKPVLATGNLHYLNPEDAIYREIIVRSLGLGAEINWTQGHGEHAKPLPLPEAHFRTTDEMLEAFSFLDEKTAREIVIDNTQKMADEFDVLTPVRDDLYTPKMVFDGGETSEERIVRLTYEKAHEWYGNPLPDIIDARLEKELRSILGNGFSVVYIISQELVKRSNDRGYIVGSRGSVGSSLVATMIGITEVNPLAPHYRCPECQYFECYDDGSFGSGYDMPDKNCPKCDHKLIKDGHDIPFETFLGFKGDKVPDIDLNFSGDDQPLAHLDVRDIFGEDYAFRAGTIGTVAEKTAFGFVKGYERDYDQFYGNAEIDRLAAGSTGVKRTTGQHPGGIIVIPNYMDVYDFSPVQFPADDVNAEWQTTHFDFHAIHDNILKLDILGHDDPTMIRKLQSLSGIVPQDIPMDDPGVMKLFTGTESLGLTEEQLGVKLGTLGIPEMGTFTSMNMIAEAKPKNFADLLQISGLSHGTDVWSGNAQDLIRSGIADLSSVIGCRDDIMVYLIHKGLENGLAFTIMERVRKGMWNKIPAEEREKYVEAMREHDVPEWYIESCSKIKYMFPKAHAAAYIMMALRVAYFKVHHPILYYCAWFSIRATAFDIGVMGAGLEAVKAKMKEIKDKGFDATNVETNLYTTLELCNEMLERGFTFGKIDLYRSEATEFVIDGDTLIPPFVTMDGLGENVAKQIVAARAEGEFLSKMELRKRGGVSQTIIENMTNMGVLEGMPDDNQLSLFDDFF</sequence>
<gene>
    <name evidence="13" type="primary">polC</name>
    <name evidence="17" type="ORF">LL14B4_11855</name>
</gene>
<dbReference type="EC" id="2.7.7.7" evidence="2 13"/>
<comment type="similarity">
    <text evidence="13">Belongs to the DNA polymerase type-C family. PolC subfamily.</text>
</comment>
<evidence type="ECO:0000256" key="1">
    <source>
        <dbReference type="ARBA" id="ARBA00003452"/>
    </source>
</evidence>
<dbReference type="Gene3D" id="3.20.20.140">
    <property type="entry name" value="Metal-dependent hydrolases"/>
    <property type="match status" value="2"/>
</dbReference>
<feature type="compositionally biased region" description="Basic and acidic residues" evidence="14">
    <location>
        <begin position="215"/>
        <end position="234"/>
    </location>
</feature>
<dbReference type="NCBIfam" id="TIGR00573">
    <property type="entry name" value="dnaq"/>
    <property type="match status" value="1"/>
</dbReference>
<accession>A0A2Z3KH51</accession>
<comment type="subcellular location">
    <subcellularLocation>
        <location evidence="13">Cytoplasm</location>
    </subcellularLocation>
</comment>
<feature type="domain" description="Exonuclease" evidence="15">
    <location>
        <begin position="616"/>
        <end position="782"/>
    </location>
</feature>
<dbReference type="InterPro" id="IPR040982">
    <property type="entry name" value="DNA_pol3_finger"/>
</dbReference>
<reference evidence="17 18" key="1">
    <citation type="submission" date="2018-03" db="EMBL/GenBank/DDBJ databases">
        <title>Genome sequence of Lactococcus lactis strain 14B4 from almond drupe.</title>
        <authorList>
            <person name="Tran T.D."/>
            <person name="McGarvey J.A."/>
            <person name="Huynh S."/>
            <person name="Parker C.T."/>
        </authorList>
    </citation>
    <scope>NUCLEOTIDE SEQUENCE [LARGE SCALE GENOMIC DNA]</scope>
    <source>
        <strain evidence="17 18">14B4</strain>
    </source>
</reference>
<dbReference type="Gene3D" id="2.40.50.140">
    <property type="entry name" value="Nucleic acid-binding proteins"/>
    <property type="match status" value="2"/>
</dbReference>
<dbReference type="Gene3D" id="3.30.1900.20">
    <property type="match status" value="1"/>
</dbReference>
<dbReference type="InterPro" id="IPR036397">
    <property type="entry name" value="RNaseH_sf"/>
</dbReference>
<dbReference type="CDD" id="cd04484">
    <property type="entry name" value="polC_OBF"/>
    <property type="match status" value="2"/>
</dbReference>
<evidence type="ECO:0000313" key="18">
    <source>
        <dbReference type="Proteomes" id="UP000245919"/>
    </source>
</evidence>
<dbReference type="HAMAP" id="MF_00356">
    <property type="entry name" value="DNApol_PolC"/>
    <property type="match status" value="1"/>
</dbReference>
<name>A0A2Z3KH51_LACLL</name>
<dbReference type="Gene3D" id="1.10.150.870">
    <property type="match status" value="1"/>
</dbReference>
<dbReference type="InterPro" id="IPR024754">
    <property type="entry name" value="DNA_PolC-like_N_II"/>
</dbReference>
<evidence type="ECO:0000256" key="4">
    <source>
        <dbReference type="ARBA" id="ARBA00022679"/>
    </source>
</evidence>
<keyword evidence="4 13" id="KW-0808">Transferase</keyword>
<evidence type="ECO:0000256" key="12">
    <source>
        <dbReference type="ARBA" id="ARBA00070925"/>
    </source>
</evidence>
<dbReference type="SUPFAM" id="SSF50249">
    <property type="entry name" value="Nucleic acid-binding proteins"/>
    <property type="match status" value="1"/>
</dbReference>
<dbReference type="Proteomes" id="UP000245919">
    <property type="component" value="Chromosome"/>
</dbReference>
<dbReference type="FunFam" id="3.30.420.10:FF:000045">
    <property type="entry name" value="3'-5' exonuclease DinG"/>
    <property type="match status" value="1"/>
</dbReference>
<dbReference type="InterPro" id="IPR004805">
    <property type="entry name" value="DnaE2/DnaE/PolC"/>
</dbReference>
<dbReference type="Gene3D" id="1.10.150.700">
    <property type="entry name" value="PolC, middle finger domain"/>
    <property type="match status" value="1"/>
</dbReference>
<dbReference type="CDD" id="cd06127">
    <property type="entry name" value="DEDDh"/>
    <property type="match status" value="1"/>
</dbReference>
<dbReference type="SMART" id="SM00479">
    <property type="entry name" value="EXOIII"/>
    <property type="match status" value="1"/>
</dbReference>
<dbReference type="NCBIfam" id="NF001688">
    <property type="entry name" value="PRK00448.1"/>
    <property type="match status" value="1"/>
</dbReference>
<evidence type="ECO:0000256" key="6">
    <source>
        <dbReference type="ARBA" id="ARBA00022705"/>
    </source>
</evidence>
<evidence type="ECO:0000256" key="8">
    <source>
        <dbReference type="ARBA" id="ARBA00022801"/>
    </source>
</evidence>
<dbReference type="InterPro" id="IPR028112">
    <property type="entry name" value="DNA_PolC-type_N_I"/>
</dbReference>
<dbReference type="Pfam" id="PF17657">
    <property type="entry name" value="DNA_pol3_finger"/>
    <property type="match status" value="1"/>
</dbReference>
<dbReference type="Pfam" id="PF14579">
    <property type="entry name" value="HHH_6"/>
    <property type="match status" value="1"/>
</dbReference>
<evidence type="ECO:0000256" key="3">
    <source>
        <dbReference type="ARBA" id="ARBA00022490"/>
    </source>
</evidence>
<dbReference type="Gene3D" id="3.30.420.10">
    <property type="entry name" value="Ribonuclease H-like superfamily/Ribonuclease H"/>
    <property type="match status" value="1"/>
</dbReference>
<evidence type="ECO:0000256" key="11">
    <source>
        <dbReference type="ARBA" id="ARBA00049244"/>
    </source>
</evidence>
<dbReference type="SMART" id="SM00481">
    <property type="entry name" value="POLIIIAc"/>
    <property type="match status" value="1"/>
</dbReference>
<keyword evidence="6 13" id="KW-0235">DNA replication</keyword>
<dbReference type="InterPro" id="IPR044923">
    <property type="entry name" value="PolC_middle_finger_sf"/>
</dbReference>
<keyword evidence="5 13" id="KW-0548">Nucleotidyltransferase</keyword>
<evidence type="ECO:0000256" key="14">
    <source>
        <dbReference type="SAM" id="MobiDB-lite"/>
    </source>
</evidence>
<evidence type="ECO:0000256" key="9">
    <source>
        <dbReference type="ARBA" id="ARBA00022839"/>
    </source>
</evidence>
<dbReference type="InterPro" id="IPR029460">
    <property type="entry name" value="DNAPol_HHH"/>
</dbReference>
<evidence type="ECO:0000259" key="15">
    <source>
        <dbReference type="SMART" id="SM00479"/>
    </source>
</evidence>
<dbReference type="InterPro" id="IPR003141">
    <property type="entry name" value="Pol/His_phosphatase_N"/>
</dbReference>
<comment type="catalytic activity">
    <reaction evidence="11 13">
        <text>DNA(n) + a 2'-deoxyribonucleoside 5'-triphosphate = DNA(n+1) + diphosphate</text>
        <dbReference type="Rhea" id="RHEA:22508"/>
        <dbReference type="Rhea" id="RHEA-COMP:17339"/>
        <dbReference type="Rhea" id="RHEA-COMP:17340"/>
        <dbReference type="ChEBI" id="CHEBI:33019"/>
        <dbReference type="ChEBI" id="CHEBI:61560"/>
        <dbReference type="ChEBI" id="CHEBI:173112"/>
        <dbReference type="EC" id="2.7.7.7"/>
    </reaction>
</comment>
<dbReference type="GO" id="GO:0006261">
    <property type="term" value="P:DNA-templated DNA replication"/>
    <property type="evidence" value="ECO:0007669"/>
    <property type="project" value="UniProtKB-UniRule"/>
</dbReference>
<keyword evidence="10 13" id="KW-0239">DNA-directed DNA polymerase</keyword>
<feature type="region of interest" description="Disordered" evidence="14">
    <location>
        <begin position="214"/>
        <end position="234"/>
    </location>
</feature>
<dbReference type="Pfam" id="PF07733">
    <property type="entry name" value="DNA_pol3_alpha"/>
    <property type="match status" value="2"/>
</dbReference>
<dbReference type="SUPFAM" id="SSF53098">
    <property type="entry name" value="Ribonuclease H-like"/>
    <property type="match status" value="1"/>
</dbReference>
<dbReference type="InterPro" id="IPR011708">
    <property type="entry name" value="DNA_pol3_alpha_NTPase_dom"/>
</dbReference>
<dbReference type="InterPro" id="IPR006054">
    <property type="entry name" value="DnaQ"/>
</dbReference>